<evidence type="ECO:0000256" key="7">
    <source>
        <dbReference type="ARBA" id="ARBA00022490"/>
    </source>
</evidence>
<dbReference type="KEGG" id="hro:HELRODRAFT_155870"/>
<name>T1ELN5_HELRO</name>
<dbReference type="EMBL" id="AMQM01001019">
    <property type="status" value="NOT_ANNOTATED_CDS"/>
    <property type="molecule type" value="Genomic_DNA"/>
</dbReference>
<dbReference type="GO" id="GO:0019556">
    <property type="term" value="P:L-histidine catabolic process to glutamate and formamide"/>
    <property type="evidence" value="ECO:0007669"/>
    <property type="project" value="InterPro"/>
</dbReference>
<comment type="similarity">
    <text evidence="4">Belongs to the metallo-dependent hydrolases superfamily. HutI family.</text>
</comment>
<dbReference type="SUPFAM" id="SSF51338">
    <property type="entry name" value="Composite domain of metallo-dependent hydrolases"/>
    <property type="match status" value="1"/>
</dbReference>
<organism evidence="15 16">
    <name type="scientific">Helobdella robusta</name>
    <name type="common">Californian leech</name>
    <dbReference type="NCBI Taxonomy" id="6412"/>
    <lineage>
        <taxon>Eukaryota</taxon>
        <taxon>Metazoa</taxon>
        <taxon>Spiralia</taxon>
        <taxon>Lophotrochozoa</taxon>
        <taxon>Annelida</taxon>
        <taxon>Clitellata</taxon>
        <taxon>Hirudinea</taxon>
        <taxon>Rhynchobdellida</taxon>
        <taxon>Glossiphoniidae</taxon>
        <taxon>Helobdella</taxon>
    </lineage>
</organism>
<keyword evidence="9" id="KW-0378">Hydrolase</keyword>
<dbReference type="InParanoid" id="T1ELN5"/>
<dbReference type="STRING" id="6412.T1ELN5"/>
<gene>
    <name evidence="15" type="primary">20197485</name>
    <name evidence="14" type="ORF">HELRODRAFT_155870</name>
</gene>
<keyword evidence="10" id="KW-0369">Histidine metabolism</keyword>
<reference evidence="14 16" key="2">
    <citation type="journal article" date="2013" name="Nature">
        <title>Insights into bilaterian evolution from three spiralian genomes.</title>
        <authorList>
            <person name="Simakov O."/>
            <person name="Marletaz F."/>
            <person name="Cho S.J."/>
            <person name="Edsinger-Gonzales E."/>
            <person name="Havlak P."/>
            <person name="Hellsten U."/>
            <person name="Kuo D.H."/>
            <person name="Larsson T."/>
            <person name="Lv J."/>
            <person name="Arendt D."/>
            <person name="Savage R."/>
            <person name="Osoegawa K."/>
            <person name="de Jong P."/>
            <person name="Grimwood J."/>
            <person name="Chapman J.A."/>
            <person name="Shapiro H."/>
            <person name="Aerts A."/>
            <person name="Otillar R.P."/>
            <person name="Terry A.Y."/>
            <person name="Boore J.L."/>
            <person name="Grigoriev I.V."/>
            <person name="Lindberg D.R."/>
            <person name="Seaver E.C."/>
            <person name="Weisblat D.A."/>
            <person name="Putnam N.H."/>
            <person name="Rokhsar D.S."/>
        </authorList>
    </citation>
    <scope>NUCLEOTIDE SEQUENCE</scope>
</reference>
<dbReference type="CDD" id="cd01296">
    <property type="entry name" value="Imidazolone-5PH"/>
    <property type="match status" value="1"/>
</dbReference>
<dbReference type="Proteomes" id="UP000015101">
    <property type="component" value="Unassembled WGS sequence"/>
</dbReference>
<comment type="pathway">
    <text evidence="3">Amino-acid degradation; L-histidine degradation into L-glutamate; N-formimidoyl-L-glutamate from L-histidine: step 3/3.</text>
</comment>
<dbReference type="Gene3D" id="3.20.20.140">
    <property type="entry name" value="Metal-dependent hydrolases"/>
    <property type="match status" value="1"/>
</dbReference>
<dbReference type="GO" id="GO:0006548">
    <property type="term" value="P:L-histidine catabolic process"/>
    <property type="evidence" value="ECO:0000318"/>
    <property type="project" value="GO_Central"/>
</dbReference>
<dbReference type="SUPFAM" id="SSF51556">
    <property type="entry name" value="Metallo-dependent hydrolases"/>
    <property type="match status" value="1"/>
</dbReference>
<evidence type="ECO:0000256" key="12">
    <source>
        <dbReference type="ARBA" id="ARBA00023004"/>
    </source>
</evidence>
<keyword evidence="16" id="KW-1185">Reference proteome</keyword>
<dbReference type="eggNOG" id="KOG3968">
    <property type="taxonomic scope" value="Eukaryota"/>
</dbReference>
<evidence type="ECO:0000256" key="1">
    <source>
        <dbReference type="ARBA" id="ARBA00000853"/>
    </source>
</evidence>
<dbReference type="CTD" id="20197485"/>
<dbReference type="InterPro" id="IPR005920">
    <property type="entry name" value="HutI"/>
</dbReference>
<evidence type="ECO:0000256" key="9">
    <source>
        <dbReference type="ARBA" id="ARBA00022801"/>
    </source>
</evidence>
<evidence type="ECO:0000256" key="5">
    <source>
        <dbReference type="ARBA" id="ARBA00012864"/>
    </source>
</evidence>
<dbReference type="GO" id="GO:0046872">
    <property type="term" value="F:metal ion binding"/>
    <property type="evidence" value="ECO:0007669"/>
    <property type="project" value="UniProtKB-KW"/>
</dbReference>
<accession>T1ELN5</accession>
<evidence type="ECO:0000313" key="15">
    <source>
        <dbReference type="EnsemblMetazoa" id="HelroP155870"/>
    </source>
</evidence>
<keyword evidence="8" id="KW-0479">Metal-binding</keyword>
<evidence type="ECO:0000256" key="6">
    <source>
        <dbReference type="ARBA" id="ARBA00013406"/>
    </source>
</evidence>
<evidence type="ECO:0000256" key="2">
    <source>
        <dbReference type="ARBA" id="ARBA00001965"/>
    </source>
</evidence>
<evidence type="ECO:0000259" key="13">
    <source>
        <dbReference type="Pfam" id="PF07969"/>
    </source>
</evidence>
<reference evidence="16" key="1">
    <citation type="submission" date="2012-12" db="EMBL/GenBank/DDBJ databases">
        <authorList>
            <person name="Hellsten U."/>
            <person name="Grimwood J."/>
            <person name="Chapman J.A."/>
            <person name="Shapiro H."/>
            <person name="Aerts A."/>
            <person name="Otillar R.P."/>
            <person name="Terry A.Y."/>
            <person name="Boore J.L."/>
            <person name="Simakov O."/>
            <person name="Marletaz F."/>
            <person name="Cho S.-J."/>
            <person name="Edsinger-Gonzales E."/>
            <person name="Havlak P."/>
            <person name="Kuo D.-H."/>
            <person name="Larsson T."/>
            <person name="Lv J."/>
            <person name="Arendt D."/>
            <person name="Savage R."/>
            <person name="Osoegawa K."/>
            <person name="de Jong P."/>
            <person name="Lindberg D.R."/>
            <person name="Seaver E.C."/>
            <person name="Weisblat D.A."/>
            <person name="Putnam N.H."/>
            <person name="Grigoriev I.V."/>
            <person name="Rokhsar D.S."/>
        </authorList>
    </citation>
    <scope>NUCLEOTIDE SEQUENCE</scope>
</reference>
<dbReference type="RefSeq" id="XP_009022640.1">
    <property type="nucleotide sequence ID" value="XM_009024392.1"/>
</dbReference>
<dbReference type="PANTHER" id="PTHR42752">
    <property type="entry name" value="IMIDAZOLONEPROPIONASE"/>
    <property type="match status" value="1"/>
</dbReference>
<evidence type="ECO:0000256" key="3">
    <source>
        <dbReference type="ARBA" id="ARBA00004758"/>
    </source>
</evidence>
<dbReference type="AlphaFoldDB" id="T1ELN5"/>
<dbReference type="InterPro" id="IPR013108">
    <property type="entry name" value="Amidohydro_3"/>
</dbReference>
<evidence type="ECO:0000256" key="10">
    <source>
        <dbReference type="ARBA" id="ARBA00022808"/>
    </source>
</evidence>
<evidence type="ECO:0000313" key="16">
    <source>
        <dbReference type="Proteomes" id="UP000015101"/>
    </source>
</evidence>
<proteinExistence type="inferred from homology"/>
<keyword evidence="12" id="KW-0408">Iron</keyword>
<evidence type="ECO:0000256" key="11">
    <source>
        <dbReference type="ARBA" id="ARBA00022833"/>
    </source>
</evidence>
<dbReference type="HOGENOM" id="CLU_041647_2_0_1"/>
<feature type="domain" description="Amidohydrolase 3" evidence="13">
    <location>
        <begin position="293"/>
        <end position="402"/>
    </location>
</feature>
<dbReference type="GO" id="GO:0005737">
    <property type="term" value="C:cytoplasm"/>
    <property type="evidence" value="ECO:0007669"/>
    <property type="project" value="InterPro"/>
</dbReference>
<dbReference type="EnsemblMetazoa" id="HelroT155870">
    <property type="protein sequence ID" value="HelroP155870"/>
    <property type="gene ID" value="HelroG155870"/>
</dbReference>
<dbReference type="OMA" id="CAPHARW"/>
<evidence type="ECO:0000256" key="4">
    <source>
        <dbReference type="ARBA" id="ARBA00008002"/>
    </source>
</evidence>
<keyword evidence="7" id="KW-0963">Cytoplasm</keyword>
<dbReference type="InterPro" id="IPR032466">
    <property type="entry name" value="Metal_Hydrolase"/>
</dbReference>
<dbReference type="OrthoDB" id="194468at2759"/>
<comment type="cofactor">
    <cofactor evidence="2">
        <name>Fe(3+)</name>
        <dbReference type="ChEBI" id="CHEBI:29034"/>
    </cofactor>
</comment>
<protein>
    <recommendedName>
        <fullName evidence="6">Probable imidazolonepropionase</fullName>
        <ecNumber evidence="5">3.5.2.7</ecNumber>
    </recommendedName>
</protein>
<comment type="catalytic activity">
    <reaction evidence="1">
        <text>4-imidazolone-5-propanoate + H2O = N-formimidoyl-L-glutamate</text>
        <dbReference type="Rhea" id="RHEA:23660"/>
        <dbReference type="ChEBI" id="CHEBI:15377"/>
        <dbReference type="ChEBI" id="CHEBI:58928"/>
        <dbReference type="ChEBI" id="CHEBI:77893"/>
        <dbReference type="EC" id="3.5.2.7"/>
    </reaction>
</comment>
<dbReference type="GeneID" id="20197485"/>
<dbReference type="NCBIfam" id="TIGR01224">
    <property type="entry name" value="hutI"/>
    <property type="match status" value="1"/>
</dbReference>
<keyword evidence="11" id="KW-0862">Zinc</keyword>
<dbReference type="Gene3D" id="2.30.40.10">
    <property type="entry name" value="Urease, subunit C, domain 1"/>
    <property type="match status" value="1"/>
</dbReference>
<dbReference type="GO" id="GO:0050480">
    <property type="term" value="F:imidazolonepropionase activity"/>
    <property type="evidence" value="ECO:0000318"/>
    <property type="project" value="GO_Central"/>
</dbReference>
<dbReference type="InterPro" id="IPR011059">
    <property type="entry name" value="Metal-dep_hydrolase_composite"/>
</dbReference>
<sequence>MSTKNATVEYGLLVKSAKQLVQIVNGGQKSLTSSGQGQGYIEKLGNDSEVRQWLGCNKVEKVIDASNKVVMPGLVDGHTHAVWAGDRVHEFAMKLAGATYLDVHKAGGGIHFTVRHVAEASEDQLFNDLRIYLLKMLQAGTTLVEVKTGYGLKWESELKMLRVIERAIRDESIAIDISVTYCAAHAVPIGMTAEEATVNIIEEQIPELQRLRLAGEIHVDNIDVFCEVGVFDVNQTIRILKAGIEIGLKMGASLNSTSMSHLEEISDEGIEAMSQSNTVAVLLPTTAYILRLQPPPARKMIKAGVAVALGSDFNPNAHCFAMPIVMHLACIQLKLTMQESLVAATLNAAASLSRSDVSGSLEEGKYGDILVLDAPRWEHLIFQLGSHHHVIEYVIKRGRVVHQSSRLS</sequence>
<dbReference type="EMBL" id="KB097143">
    <property type="protein sequence ID" value="ESN98636.1"/>
    <property type="molecule type" value="Genomic_DNA"/>
</dbReference>
<dbReference type="MEROPS" id="M38.980"/>
<dbReference type="Pfam" id="PF07969">
    <property type="entry name" value="Amidohydro_3"/>
    <property type="match status" value="1"/>
</dbReference>
<evidence type="ECO:0000313" key="14">
    <source>
        <dbReference type="EMBL" id="ESN98636.1"/>
    </source>
</evidence>
<dbReference type="EC" id="3.5.2.7" evidence="5"/>
<reference evidence="15" key="3">
    <citation type="submission" date="2015-06" db="UniProtKB">
        <authorList>
            <consortium name="EnsemblMetazoa"/>
        </authorList>
    </citation>
    <scope>IDENTIFICATION</scope>
</reference>
<dbReference type="PANTHER" id="PTHR42752:SF1">
    <property type="entry name" value="IMIDAZOLONEPROPIONASE-RELATED"/>
    <property type="match status" value="1"/>
</dbReference>
<evidence type="ECO:0000256" key="8">
    <source>
        <dbReference type="ARBA" id="ARBA00022723"/>
    </source>
</evidence>
<dbReference type="FunFam" id="3.20.20.140:FF:000007">
    <property type="entry name" value="Imidazolonepropionase"/>
    <property type="match status" value="1"/>
</dbReference>